<dbReference type="GO" id="GO:0005886">
    <property type="term" value="C:plasma membrane"/>
    <property type="evidence" value="ECO:0007669"/>
    <property type="project" value="UniProtKB-SubCell"/>
</dbReference>
<evidence type="ECO:0000256" key="5">
    <source>
        <dbReference type="ARBA" id="ARBA00023136"/>
    </source>
</evidence>
<evidence type="ECO:0000313" key="10">
    <source>
        <dbReference type="Proteomes" id="UP000190460"/>
    </source>
</evidence>
<dbReference type="EMBL" id="FUYB01000002">
    <property type="protein sequence ID" value="SKA70426.1"/>
    <property type="molecule type" value="Genomic_DNA"/>
</dbReference>
<dbReference type="STRING" id="92487.SAMN02745130_00728"/>
<reference evidence="9 10" key="1">
    <citation type="submission" date="2017-02" db="EMBL/GenBank/DDBJ databases">
        <authorList>
            <person name="Peterson S.W."/>
        </authorList>
    </citation>
    <scope>NUCLEOTIDE SEQUENCE [LARGE SCALE GENOMIC DNA]</scope>
    <source>
        <strain evidence="9 10">ATCC 49788</strain>
    </source>
</reference>
<evidence type="ECO:0000259" key="8">
    <source>
        <dbReference type="Pfam" id="PF12704"/>
    </source>
</evidence>
<keyword evidence="4 6" id="KW-1133">Transmembrane helix</keyword>
<feature type="transmembrane region" description="Helical" evidence="6">
    <location>
        <begin position="747"/>
        <end position="771"/>
    </location>
</feature>
<keyword evidence="10" id="KW-1185">Reference proteome</keyword>
<feature type="domain" description="ABC3 transporter permease C-terminal" evidence="7">
    <location>
        <begin position="236"/>
        <end position="359"/>
    </location>
</feature>
<gene>
    <name evidence="9" type="ORF">SAMN02745130_00728</name>
</gene>
<dbReference type="PANTHER" id="PTHR30287:SF2">
    <property type="entry name" value="BLL1001 PROTEIN"/>
    <property type="match status" value="1"/>
</dbReference>
<feature type="transmembrane region" description="Helical" evidence="6">
    <location>
        <begin position="328"/>
        <end position="356"/>
    </location>
</feature>
<dbReference type="Pfam" id="PF12704">
    <property type="entry name" value="MacB_PCD"/>
    <property type="match status" value="1"/>
</dbReference>
<accession>A0A1T4VZL1</accession>
<keyword evidence="5 6" id="KW-0472">Membrane</keyword>
<feature type="transmembrane region" description="Helical" evidence="6">
    <location>
        <begin position="377"/>
        <end position="397"/>
    </location>
</feature>
<organism evidence="9 10">
    <name type="scientific">Thiothrix eikelboomii</name>
    <dbReference type="NCBI Taxonomy" id="92487"/>
    <lineage>
        <taxon>Bacteria</taxon>
        <taxon>Pseudomonadati</taxon>
        <taxon>Pseudomonadota</taxon>
        <taxon>Gammaproteobacteria</taxon>
        <taxon>Thiotrichales</taxon>
        <taxon>Thiotrichaceae</taxon>
        <taxon>Thiothrix</taxon>
    </lineage>
</organism>
<dbReference type="Proteomes" id="UP000190460">
    <property type="component" value="Unassembled WGS sequence"/>
</dbReference>
<comment type="subcellular location">
    <subcellularLocation>
        <location evidence="1">Cell membrane</location>
        <topology evidence="1">Multi-pass membrane protein</topology>
    </subcellularLocation>
</comment>
<feature type="transmembrane region" description="Helical" evidence="6">
    <location>
        <begin position="281"/>
        <end position="308"/>
    </location>
</feature>
<evidence type="ECO:0000256" key="1">
    <source>
        <dbReference type="ARBA" id="ARBA00004651"/>
    </source>
</evidence>
<sequence length="831" mass="89962">MVMPNLLLRSSWRFFTRHPWQLGLTLLSIALGAAVMIAVDLATHSAAQSFQQSVNTLASPMTHEIKAVQGRIPDAFYRQLRVEWGYRASLPELELPLTIKGVHYRLLGLDPFAAALPASSLGALDAGVFTRLLTEADSVIAPTQSGLQRGQVIQAGERSFRIIALADLVQSDLLLGDLATVQGNTLGLSRIQLKLTAAEAQSLQARLPPHLKLESFAQQQAVFGQMTGAFNTNLLAMSLLAILVGAFLVYNTMTFSVLQRRQSFAITRMLGVTAGQLFRHLLLEACVLGLVGSALGVLLGVLLGQGLLVLVTQTISDLYVTVSPTDLLITPALAIKGSCITLVAVLLATLAPALEAARVAPVQVQRRSSLEQTNQSLSSKLALAGLVLIFSSALLMMSSGQQLVLGFTGLFLLIVGYSLLIPWVLRKLLKLLQRLNAQFAQAQWLVALALRSLEASLSRTSLAIIALTVAVSATIGVSMMIGSFRASVADWLKLTLPSDVYVSALSADASRVEGSLAPIWLERVKTLPELASLSTGFSTRLTVEGMPLPTLVLQPGAQSQRGFEFLQNTPSNAWQRFEQAEGILVSEPFAYHYQRAVGASVQLATETAGLIKLPILGVFRDYSSTQGMLVLPRGLYERYWAERGMSSLGLTLKPGTNPALVQDKLKVWANDLQSAEQSLVIRSNQEIRDNSLQVFDRTFAITHVLRVLVLIVAFVGVFSALMALFLEKGREFAILRATGFTPKQVQALVLGQAALLGLLAGVLAWPLGWLMSVLLIEIINQRSFGWTMQTYFFASIPLQALLLAVIAALLASLYPVHRIGQFSIREGLDGR</sequence>
<evidence type="ECO:0000313" key="9">
    <source>
        <dbReference type="EMBL" id="SKA70426.1"/>
    </source>
</evidence>
<dbReference type="AlphaFoldDB" id="A0A1T4VZL1"/>
<dbReference type="InterPro" id="IPR003838">
    <property type="entry name" value="ABC3_permease_C"/>
</dbReference>
<dbReference type="InterPro" id="IPR025857">
    <property type="entry name" value="MacB_PCD"/>
</dbReference>
<feature type="domain" description="MacB-like periplasmic core" evidence="8">
    <location>
        <begin position="460"/>
        <end position="666"/>
    </location>
</feature>
<evidence type="ECO:0000256" key="6">
    <source>
        <dbReference type="SAM" id="Phobius"/>
    </source>
</evidence>
<evidence type="ECO:0000256" key="3">
    <source>
        <dbReference type="ARBA" id="ARBA00022692"/>
    </source>
</evidence>
<feature type="transmembrane region" description="Helical" evidence="6">
    <location>
        <begin position="704"/>
        <end position="726"/>
    </location>
</feature>
<feature type="transmembrane region" description="Helical" evidence="6">
    <location>
        <begin position="403"/>
        <end position="425"/>
    </location>
</feature>
<evidence type="ECO:0000256" key="2">
    <source>
        <dbReference type="ARBA" id="ARBA00022475"/>
    </source>
</evidence>
<feature type="transmembrane region" description="Helical" evidence="6">
    <location>
        <begin position="234"/>
        <end position="260"/>
    </location>
</feature>
<feature type="domain" description="ABC3 transporter permease C-terminal" evidence="7">
    <location>
        <begin position="707"/>
        <end position="820"/>
    </location>
</feature>
<protein>
    <submittedName>
        <fullName evidence="9">Putative ABC transport system permease protein</fullName>
    </submittedName>
</protein>
<evidence type="ECO:0000259" key="7">
    <source>
        <dbReference type="Pfam" id="PF02687"/>
    </source>
</evidence>
<dbReference type="PANTHER" id="PTHR30287">
    <property type="entry name" value="MEMBRANE COMPONENT OF PREDICTED ABC SUPERFAMILY METABOLITE UPTAKE TRANSPORTER"/>
    <property type="match status" value="1"/>
</dbReference>
<proteinExistence type="predicted"/>
<name>A0A1T4VZL1_9GAMM</name>
<keyword evidence="3 6" id="KW-0812">Transmembrane</keyword>
<dbReference type="InterPro" id="IPR038766">
    <property type="entry name" value="Membrane_comp_ABC_pdt"/>
</dbReference>
<evidence type="ECO:0000256" key="4">
    <source>
        <dbReference type="ARBA" id="ARBA00022989"/>
    </source>
</evidence>
<dbReference type="Pfam" id="PF02687">
    <property type="entry name" value="FtsX"/>
    <property type="match status" value="2"/>
</dbReference>
<feature type="transmembrane region" description="Helical" evidence="6">
    <location>
        <begin position="461"/>
        <end position="484"/>
    </location>
</feature>
<keyword evidence="2" id="KW-1003">Cell membrane</keyword>
<feature type="transmembrane region" description="Helical" evidence="6">
    <location>
        <begin position="791"/>
        <end position="816"/>
    </location>
</feature>